<name>A0ABP8NCE4_9BACT</name>
<dbReference type="RefSeq" id="WP_345247238.1">
    <property type="nucleotide sequence ID" value="NZ_BAABHD010000078.1"/>
</dbReference>
<comment type="caution">
    <text evidence="2">The sequence shown here is derived from an EMBL/GenBank/DDBJ whole genome shotgun (WGS) entry which is preliminary data.</text>
</comment>
<proteinExistence type="predicted"/>
<evidence type="ECO:0000313" key="3">
    <source>
        <dbReference type="Proteomes" id="UP001501175"/>
    </source>
</evidence>
<gene>
    <name evidence="2" type="ORF">GCM10023189_44630</name>
</gene>
<feature type="region of interest" description="Disordered" evidence="1">
    <location>
        <begin position="1"/>
        <end position="68"/>
    </location>
</feature>
<dbReference type="Proteomes" id="UP001501175">
    <property type="component" value="Unassembled WGS sequence"/>
</dbReference>
<accession>A0ABP8NCE4</accession>
<evidence type="ECO:0000256" key="1">
    <source>
        <dbReference type="SAM" id="MobiDB-lite"/>
    </source>
</evidence>
<feature type="compositionally biased region" description="Polar residues" evidence="1">
    <location>
        <begin position="35"/>
        <end position="45"/>
    </location>
</feature>
<feature type="compositionally biased region" description="Basic and acidic residues" evidence="1">
    <location>
        <begin position="13"/>
        <end position="23"/>
    </location>
</feature>
<reference evidence="3" key="1">
    <citation type="journal article" date="2019" name="Int. J. Syst. Evol. Microbiol.">
        <title>The Global Catalogue of Microorganisms (GCM) 10K type strain sequencing project: providing services to taxonomists for standard genome sequencing and annotation.</title>
        <authorList>
            <consortium name="The Broad Institute Genomics Platform"/>
            <consortium name="The Broad Institute Genome Sequencing Center for Infectious Disease"/>
            <person name="Wu L."/>
            <person name="Ma J."/>
        </authorList>
    </citation>
    <scope>NUCLEOTIDE SEQUENCE [LARGE SCALE GENOMIC DNA]</scope>
    <source>
        <strain evidence="3">JCM 17927</strain>
    </source>
</reference>
<feature type="compositionally biased region" description="Basic and acidic residues" evidence="1">
    <location>
        <begin position="46"/>
        <end position="59"/>
    </location>
</feature>
<protein>
    <submittedName>
        <fullName evidence="2">Uncharacterized protein</fullName>
    </submittedName>
</protein>
<dbReference type="EMBL" id="BAABHD010000078">
    <property type="protein sequence ID" value="GAA4464824.1"/>
    <property type="molecule type" value="Genomic_DNA"/>
</dbReference>
<sequence length="153" mass="16837">MSESSNNKSLADVTRKNNADKINRFAGSLIPQAPKVTQSVPTTPEQPDRDNNVKSHEPAAVEAAPGTAVPAQARVVEPAAQARKRTLSLSFDDIVSQGPTGPMLYPKTTTISEAHHELLRELSFRYRKPITVIMYNLLDLLDQAYQREKQKGG</sequence>
<evidence type="ECO:0000313" key="2">
    <source>
        <dbReference type="EMBL" id="GAA4464824.1"/>
    </source>
</evidence>
<organism evidence="2 3">
    <name type="scientific">Nibrella saemangeumensis</name>
    <dbReference type="NCBI Taxonomy" id="1084526"/>
    <lineage>
        <taxon>Bacteria</taxon>
        <taxon>Pseudomonadati</taxon>
        <taxon>Bacteroidota</taxon>
        <taxon>Cytophagia</taxon>
        <taxon>Cytophagales</taxon>
        <taxon>Spirosomataceae</taxon>
        <taxon>Nibrella</taxon>
    </lineage>
</organism>
<keyword evidence="3" id="KW-1185">Reference proteome</keyword>